<proteinExistence type="predicted"/>
<organism evidence="2 3">
    <name type="scientific">Babesia caballi</name>
    <dbReference type="NCBI Taxonomy" id="5871"/>
    <lineage>
        <taxon>Eukaryota</taxon>
        <taxon>Sar</taxon>
        <taxon>Alveolata</taxon>
        <taxon>Apicomplexa</taxon>
        <taxon>Aconoidasida</taxon>
        <taxon>Piroplasmida</taxon>
        <taxon>Babesiidae</taxon>
        <taxon>Babesia</taxon>
    </lineage>
</organism>
<gene>
    <name evidence="2" type="ORF">BcabD6B2_46650</name>
</gene>
<feature type="transmembrane region" description="Helical" evidence="1">
    <location>
        <begin position="1033"/>
        <end position="1058"/>
    </location>
</feature>
<keyword evidence="3" id="KW-1185">Reference proteome</keyword>
<name>A0AAV4LZ68_BABCB</name>
<keyword evidence="1" id="KW-0472">Membrane</keyword>
<reference evidence="2 3" key="1">
    <citation type="submission" date="2021-06" db="EMBL/GenBank/DDBJ databases">
        <title>Genome sequence of Babesia caballi.</title>
        <authorList>
            <person name="Yamagishi J."/>
            <person name="Kidaka T."/>
            <person name="Ochi A."/>
        </authorList>
    </citation>
    <scope>NUCLEOTIDE SEQUENCE [LARGE SCALE GENOMIC DNA]</scope>
    <source>
        <strain evidence="2">USDA-D6B2</strain>
    </source>
</reference>
<evidence type="ECO:0000313" key="3">
    <source>
        <dbReference type="Proteomes" id="UP001497744"/>
    </source>
</evidence>
<sequence>MSVTSDKILTDCPSNLKEAIDWILRVTGKDWGGGQNGTNDLTNQVKELLEEVKDFVPGIKIEEFENVKKALADGDSGNGLITNLAEELWQFIGYENNKSGLIRLSGVGRANDPLERLRDAVLGFWLGALSQVSRLLSGQKNEKKKVDDVVRKIMGAFGKGSAGVNGIVGEVESLSSTVQGNGVPGVTDILTALKNGINDLRTNLNGDSLDKLAGKAEAYLKAVLGNVKGNAGNANQQVQELATKLPALVTALKSQNDKPINLTKDGSGIGGELETVNGNPNGSNTKLGDLIKKGKIGDTKAKNIANAVWYATSYFVDLLKMKYTSSYPSTATWQSVGGNQAKCAKIFLSCLPLVFNGLGYLYWKFSDEHGWKNSTLGSPEPKAFMGFMTDKSRLFNGNKKGNEILTALQKFQEFTSATSNTTSYAGFLTKFRSGCLTTWKGSSDANENFLSGLYLCSTSYFRHQHQKKAATARPPSSIREMLYWLMGLTATPQFGDLLEHIHHVVGKDFKVAVSGSSNKNETRSPDQVTSYILSTCYTCPSVLNIIQNRVPPNASTKDPWLHDLYSNDAFPFMYPSSGAALFYALSDYTYALQFQLSFLYKQCEYSYENGCGWFYCRYGSDILPKSSGNAVNSHLCEGFKCGVNHLTCKHDGTSGGQSTAECNHDKGRLGDQCGKDSNNSPLQAFLIDKLNGLCRKHPATSSHLAECSGSTCHVPMGFADNLRDTSSLKVQGGHIVHGLKPFCGSHNTPLRQLCGTLTCLSKRAPRSLGDLFGFYWQVTGQLFNDVKSKDSDPSSNVQGAIKTLLSKLKTVKSGLLYESLSTTVESIGSHFFGLSWHCHRKEHSLTKSRTNSEYCKDHTSSSKARDLMSLYDSECTQNTATCGKYLESLGISSGATFANDFAFTYLSWAAYLTDDLYESLQEFLDTLNAHGCKNCNKGCSHPSGGHGAYDGCKCRSVVECTDVLPHLYANGFSFHNAHWLRGRTYKKEQKTWEDDERLRTCANFHSQLQSVITGEPLRDLFTSIDYFLFLFRYYFLSNLSGFWTIYIGIILYTFFFLLDTLHLRSHLKLTSSHVVPPVALLTSGNPLPVTKLTYIGQ</sequence>
<evidence type="ECO:0000256" key="1">
    <source>
        <dbReference type="SAM" id="Phobius"/>
    </source>
</evidence>
<comment type="caution">
    <text evidence="2">The sequence shown here is derived from an EMBL/GenBank/DDBJ whole genome shotgun (WGS) entry which is preliminary data.</text>
</comment>
<keyword evidence="1" id="KW-0812">Transmembrane</keyword>
<dbReference type="Proteomes" id="UP001497744">
    <property type="component" value="Unassembled WGS sequence"/>
</dbReference>
<dbReference type="AlphaFoldDB" id="A0AAV4LZ68"/>
<dbReference type="RefSeq" id="XP_067717299.1">
    <property type="nucleotide sequence ID" value="XM_067861198.1"/>
</dbReference>
<keyword evidence="1" id="KW-1133">Transmembrane helix</keyword>
<dbReference type="GeneID" id="94196711"/>
<dbReference type="EMBL" id="BPLF01000004">
    <property type="protein sequence ID" value="GIX65230.1"/>
    <property type="molecule type" value="Genomic_DNA"/>
</dbReference>
<accession>A0AAV4LZ68</accession>
<protein>
    <submittedName>
        <fullName evidence="2">Variant erythrocyte surface antigen-1 family protein</fullName>
    </submittedName>
</protein>
<evidence type="ECO:0000313" key="2">
    <source>
        <dbReference type="EMBL" id="GIX65230.1"/>
    </source>
</evidence>